<gene>
    <name evidence="2" type="ORF">AKJ09_08635</name>
</gene>
<evidence type="ECO:0000313" key="3">
    <source>
        <dbReference type="Proteomes" id="UP000064967"/>
    </source>
</evidence>
<keyword evidence="3" id="KW-1185">Reference proteome</keyword>
<feature type="compositionally biased region" description="Basic and acidic residues" evidence="1">
    <location>
        <begin position="1"/>
        <end position="11"/>
    </location>
</feature>
<name>A0A0K1Q8I1_9BACT</name>
<dbReference type="KEGG" id="llu:AKJ09_08635"/>
<dbReference type="Proteomes" id="UP000064967">
    <property type="component" value="Chromosome"/>
</dbReference>
<dbReference type="EMBL" id="CP012333">
    <property type="protein sequence ID" value="AKV01972.1"/>
    <property type="molecule type" value="Genomic_DNA"/>
</dbReference>
<feature type="region of interest" description="Disordered" evidence="1">
    <location>
        <begin position="1"/>
        <end position="43"/>
    </location>
</feature>
<sequence length="43" mass="4456">MFSQRIGERRNAPSGPASGRAFPTSTNPGPTPTPLDGRSLTAT</sequence>
<organism evidence="2 3">
    <name type="scientific">Labilithrix luteola</name>
    <dbReference type="NCBI Taxonomy" id="1391654"/>
    <lineage>
        <taxon>Bacteria</taxon>
        <taxon>Pseudomonadati</taxon>
        <taxon>Myxococcota</taxon>
        <taxon>Polyangia</taxon>
        <taxon>Polyangiales</taxon>
        <taxon>Labilitrichaceae</taxon>
        <taxon>Labilithrix</taxon>
    </lineage>
</organism>
<proteinExistence type="predicted"/>
<evidence type="ECO:0000256" key="1">
    <source>
        <dbReference type="SAM" id="MobiDB-lite"/>
    </source>
</evidence>
<protein>
    <submittedName>
        <fullName evidence="2">Uncharacterized protein</fullName>
    </submittedName>
</protein>
<accession>A0A0K1Q8I1</accession>
<evidence type="ECO:0000313" key="2">
    <source>
        <dbReference type="EMBL" id="AKV01972.1"/>
    </source>
</evidence>
<dbReference type="AlphaFoldDB" id="A0A0K1Q8I1"/>
<reference evidence="2 3" key="1">
    <citation type="submission" date="2015-08" db="EMBL/GenBank/DDBJ databases">
        <authorList>
            <person name="Babu N.S."/>
            <person name="Beckwith C.J."/>
            <person name="Beseler K.G."/>
            <person name="Brison A."/>
            <person name="Carone J.V."/>
            <person name="Caskin T.P."/>
            <person name="Diamond M."/>
            <person name="Durham M.E."/>
            <person name="Foxe J.M."/>
            <person name="Go M."/>
            <person name="Henderson B.A."/>
            <person name="Jones I.B."/>
            <person name="McGettigan J.A."/>
            <person name="Micheletti S.J."/>
            <person name="Nasrallah M.E."/>
            <person name="Ortiz D."/>
            <person name="Piller C.R."/>
            <person name="Privatt S.R."/>
            <person name="Schneider S.L."/>
            <person name="Sharp S."/>
            <person name="Smith T.C."/>
            <person name="Stanton J.D."/>
            <person name="Ullery H.E."/>
            <person name="Wilson R.J."/>
            <person name="Serrano M.G."/>
            <person name="Buck G."/>
            <person name="Lee V."/>
            <person name="Wang Y."/>
            <person name="Carvalho R."/>
            <person name="Voegtly L."/>
            <person name="Shi R."/>
            <person name="Duckworth R."/>
            <person name="Johnson A."/>
            <person name="Loviza R."/>
            <person name="Walstead R."/>
            <person name="Shah Z."/>
            <person name="Kiflezghi M."/>
            <person name="Wade K."/>
            <person name="Ball S.L."/>
            <person name="Bradley K.W."/>
            <person name="Asai D.J."/>
            <person name="Bowman C.A."/>
            <person name="Russell D.A."/>
            <person name="Pope W.H."/>
            <person name="Jacobs-Sera D."/>
            <person name="Hendrix R.W."/>
            <person name="Hatfull G.F."/>
        </authorList>
    </citation>
    <scope>NUCLEOTIDE SEQUENCE [LARGE SCALE GENOMIC DNA]</scope>
    <source>
        <strain evidence="2 3">DSM 27648</strain>
    </source>
</reference>